<dbReference type="AlphaFoldDB" id="A0A949U221"/>
<accession>A0A949U221</accession>
<dbReference type="Pfam" id="PF20097">
    <property type="entry name" value="DUF6487"/>
    <property type="match status" value="1"/>
</dbReference>
<dbReference type="InterPro" id="IPR045504">
    <property type="entry name" value="DUF6487"/>
</dbReference>
<dbReference type="EMBL" id="JAEEGC010000142">
    <property type="protein sequence ID" value="MBV7275950.1"/>
    <property type="molecule type" value="Genomic_DNA"/>
</dbReference>
<evidence type="ECO:0000313" key="2">
    <source>
        <dbReference type="EMBL" id="MBV7275950.1"/>
    </source>
</evidence>
<protein>
    <recommendedName>
        <fullName evidence="1">DUF6487 domain-containing protein</fullName>
    </recommendedName>
</protein>
<feature type="domain" description="DUF6487" evidence="1">
    <location>
        <begin position="9"/>
        <end position="73"/>
    </location>
</feature>
<keyword evidence="3" id="KW-1185">Reference proteome</keyword>
<reference evidence="2" key="1">
    <citation type="submission" date="2020-12" db="EMBL/GenBank/DDBJ databases">
        <title>Clostridium thailandense sp. nov., a novel acetogenic bacterium isolated from peat land soil in Thailand.</title>
        <authorList>
            <person name="Chaikitkaew S."/>
            <person name="Birkeland N.K."/>
        </authorList>
    </citation>
    <scope>NUCLEOTIDE SEQUENCE</scope>
    <source>
        <strain evidence="2">PL3</strain>
    </source>
</reference>
<name>A0A949U221_9CLOT</name>
<dbReference type="Proteomes" id="UP000694308">
    <property type="component" value="Unassembled WGS sequence"/>
</dbReference>
<sequence>MRKLDKVNCPKCGREMDKGYVYSPEQILWTKSAKKTMFEFDYENLVGPSTFKFKKLSAYRCEDCKIAIFEYDNPI</sequence>
<comment type="caution">
    <text evidence="2">The sequence shown here is derived from an EMBL/GenBank/DDBJ whole genome shotgun (WGS) entry which is preliminary data.</text>
</comment>
<organism evidence="2 3">
    <name type="scientific">Clostridium thailandense</name>
    <dbReference type="NCBI Taxonomy" id="2794346"/>
    <lineage>
        <taxon>Bacteria</taxon>
        <taxon>Bacillati</taxon>
        <taxon>Bacillota</taxon>
        <taxon>Clostridia</taxon>
        <taxon>Eubacteriales</taxon>
        <taxon>Clostridiaceae</taxon>
        <taxon>Clostridium</taxon>
    </lineage>
</organism>
<dbReference type="RefSeq" id="WP_218322996.1">
    <property type="nucleotide sequence ID" value="NZ_JAEEGC010000142.1"/>
</dbReference>
<gene>
    <name evidence="2" type="ORF">I6U48_23945</name>
</gene>
<proteinExistence type="predicted"/>
<evidence type="ECO:0000313" key="3">
    <source>
        <dbReference type="Proteomes" id="UP000694308"/>
    </source>
</evidence>
<evidence type="ECO:0000259" key="1">
    <source>
        <dbReference type="Pfam" id="PF20097"/>
    </source>
</evidence>